<dbReference type="Pfam" id="PF09339">
    <property type="entry name" value="HTH_IclR"/>
    <property type="match status" value="1"/>
</dbReference>
<dbReference type="Gene3D" id="1.10.10.10">
    <property type="entry name" value="Winged helix-like DNA-binding domain superfamily/Winged helix DNA-binding domain"/>
    <property type="match status" value="1"/>
</dbReference>
<comment type="caution">
    <text evidence="6">The sequence shown here is derived from an EMBL/GenBank/DDBJ whole genome shotgun (WGS) entry which is preliminary data.</text>
</comment>
<gene>
    <name evidence="6" type="ORF">J3R73_004208</name>
</gene>
<dbReference type="Gene3D" id="3.30.450.40">
    <property type="match status" value="1"/>
</dbReference>
<keyword evidence="1" id="KW-0805">Transcription regulation</keyword>
<dbReference type="SUPFAM" id="SSF55781">
    <property type="entry name" value="GAF domain-like"/>
    <property type="match status" value="1"/>
</dbReference>
<evidence type="ECO:0000259" key="4">
    <source>
        <dbReference type="PROSITE" id="PS51077"/>
    </source>
</evidence>
<protein>
    <submittedName>
        <fullName evidence="6">DNA-binding IclR family transcriptional regulator</fullName>
    </submittedName>
</protein>
<keyword evidence="3" id="KW-0804">Transcription</keyword>
<dbReference type="Proteomes" id="UP001237448">
    <property type="component" value="Unassembled WGS sequence"/>
</dbReference>
<accession>A0ABU0FIS8</accession>
<dbReference type="InterPro" id="IPR005471">
    <property type="entry name" value="Tscrpt_reg_IclR_N"/>
</dbReference>
<feature type="domain" description="HTH iclR-type" evidence="4">
    <location>
        <begin position="8"/>
        <end position="70"/>
    </location>
</feature>
<evidence type="ECO:0000313" key="6">
    <source>
        <dbReference type="EMBL" id="MDQ0394416.1"/>
    </source>
</evidence>
<dbReference type="InterPro" id="IPR014757">
    <property type="entry name" value="Tscrpt_reg_IclR_C"/>
</dbReference>
<evidence type="ECO:0000256" key="2">
    <source>
        <dbReference type="ARBA" id="ARBA00023125"/>
    </source>
</evidence>
<evidence type="ECO:0000256" key="1">
    <source>
        <dbReference type="ARBA" id="ARBA00023015"/>
    </source>
</evidence>
<dbReference type="InterPro" id="IPR050707">
    <property type="entry name" value="HTH_MetabolicPath_Reg"/>
</dbReference>
<dbReference type="SUPFAM" id="SSF46785">
    <property type="entry name" value="Winged helix' DNA-binding domain"/>
    <property type="match status" value="1"/>
</dbReference>
<reference evidence="6 7" key="1">
    <citation type="submission" date="2023-07" db="EMBL/GenBank/DDBJ databases">
        <title>Genomic Encyclopedia of Type Strains, Phase IV (KMG-IV): sequencing the most valuable type-strain genomes for metagenomic binning, comparative biology and taxonomic classification.</title>
        <authorList>
            <person name="Goeker M."/>
        </authorList>
    </citation>
    <scope>NUCLEOTIDE SEQUENCE [LARGE SCALE GENOMIC DNA]</scope>
    <source>
        <strain evidence="6 7">DSM 5896</strain>
    </source>
</reference>
<evidence type="ECO:0000313" key="7">
    <source>
        <dbReference type="Proteomes" id="UP001237448"/>
    </source>
</evidence>
<evidence type="ECO:0000256" key="3">
    <source>
        <dbReference type="ARBA" id="ARBA00023163"/>
    </source>
</evidence>
<dbReference type="PANTHER" id="PTHR30136">
    <property type="entry name" value="HELIX-TURN-HELIX TRANSCRIPTIONAL REGULATOR, ICLR FAMILY"/>
    <property type="match status" value="1"/>
</dbReference>
<feature type="domain" description="IclR-ED" evidence="5">
    <location>
        <begin position="71"/>
        <end position="256"/>
    </location>
</feature>
<sequence>MERSPLFIQSFDKVMRVLEAFSQTEQYLGLGEIVALTGFDKPQAQRCTHTLVETGYLEKHPQTGRFCLGKKCLDLSFHFLRTHPLVTVATPILLQLRRDCGERTNLSLFDGTTLVYVIRLHGKREYPQFSTLMGRRMATFCSAGGRAMLAALPDDEVRAILAQSDLKPMTADTVTDPERIMVEIGRTRARGYGFVVNESAPSEVTVAAAVRDAAGRPVAAVHIAGSLTKWEPGEYEKRFSPFAVETARALSHAGAGQIQIGRGV</sequence>
<proteinExistence type="predicted"/>
<dbReference type="GO" id="GO:0003677">
    <property type="term" value="F:DNA binding"/>
    <property type="evidence" value="ECO:0007669"/>
    <property type="project" value="UniProtKB-KW"/>
</dbReference>
<dbReference type="EMBL" id="JAUSVK010000001">
    <property type="protein sequence ID" value="MDQ0394416.1"/>
    <property type="molecule type" value="Genomic_DNA"/>
</dbReference>
<organism evidence="6 7">
    <name type="scientific">Labrys monachus</name>
    <dbReference type="NCBI Taxonomy" id="217067"/>
    <lineage>
        <taxon>Bacteria</taxon>
        <taxon>Pseudomonadati</taxon>
        <taxon>Pseudomonadota</taxon>
        <taxon>Alphaproteobacteria</taxon>
        <taxon>Hyphomicrobiales</taxon>
        <taxon>Xanthobacteraceae</taxon>
        <taxon>Labrys</taxon>
    </lineage>
</organism>
<evidence type="ECO:0000259" key="5">
    <source>
        <dbReference type="PROSITE" id="PS51078"/>
    </source>
</evidence>
<dbReference type="PROSITE" id="PS51077">
    <property type="entry name" value="HTH_ICLR"/>
    <property type="match status" value="1"/>
</dbReference>
<dbReference type="RefSeq" id="WP_307431390.1">
    <property type="nucleotide sequence ID" value="NZ_JAUSVK010000001.1"/>
</dbReference>
<dbReference type="InterPro" id="IPR036388">
    <property type="entry name" value="WH-like_DNA-bd_sf"/>
</dbReference>
<name>A0ABU0FIS8_9HYPH</name>
<dbReference type="SMART" id="SM00346">
    <property type="entry name" value="HTH_ICLR"/>
    <property type="match status" value="1"/>
</dbReference>
<dbReference type="Pfam" id="PF01614">
    <property type="entry name" value="IclR_C"/>
    <property type="match status" value="1"/>
</dbReference>
<dbReference type="InterPro" id="IPR029016">
    <property type="entry name" value="GAF-like_dom_sf"/>
</dbReference>
<dbReference type="InterPro" id="IPR036390">
    <property type="entry name" value="WH_DNA-bd_sf"/>
</dbReference>
<dbReference type="PANTHER" id="PTHR30136:SF24">
    <property type="entry name" value="HTH-TYPE TRANSCRIPTIONAL REPRESSOR ALLR"/>
    <property type="match status" value="1"/>
</dbReference>
<keyword evidence="7" id="KW-1185">Reference proteome</keyword>
<keyword evidence="2 6" id="KW-0238">DNA-binding</keyword>
<dbReference type="PROSITE" id="PS51078">
    <property type="entry name" value="ICLR_ED"/>
    <property type="match status" value="1"/>
</dbReference>